<dbReference type="RefSeq" id="WP_130435174.1">
    <property type="nucleotide sequence ID" value="NZ_SGXF01000003.1"/>
</dbReference>
<keyword evidence="3" id="KW-1185">Reference proteome</keyword>
<proteinExistence type="predicted"/>
<evidence type="ECO:0000313" key="3">
    <source>
        <dbReference type="Proteomes" id="UP000292927"/>
    </source>
</evidence>
<evidence type="ECO:0000256" key="1">
    <source>
        <dbReference type="SAM" id="Phobius"/>
    </source>
</evidence>
<feature type="transmembrane region" description="Helical" evidence="1">
    <location>
        <begin position="243"/>
        <end position="274"/>
    </location>
</feature>
<feature type="transmembrane region" description="Helical" evidence="1">
    <location>
        <begin position="57"/>
        <end position="74"/>
    </location>
</feature>
<keyword evidence="1" id="KW-0812">Transmembrane</keyword>
<name>A0A4Q7PJD6_9FIRM</name>
<comment type="caution">
    <text evidence="2">The sequence shown here is derived from an EMBL/GenBank/DDBJ whole genome shotgun (WGS) entry which is preliminary data.</text>
</comment>
<reference evidence="2 3" key="1">
    <citation type="submission" date="2019-02" db="EMBL/GenBank/DDBJ databases">
        <title>Genomic Encyclopedia of Type Strains, Phase IV (KMG-IV): sequencing the most valuable type-strain genomes for metagenomic binning, comparative biology and taxonomic classification.</title>
        <authorList>
            <person name="Goeker M."/>
        </authorList>
    </citation>
    <scope>NUCLEOTIDE SEQUENCE [LARGE SCALE GENOMIC DNA]</scope>
    <source>
        <strain evidence="2 3">DSM 29486</strain>
    </source>
</reference>
<accession>A0A4Q7PJD6</accession>
<feature type="transmembrane region" description="Helical" evidence="1">
    <location>
        <begin position="280"/>
        <end position="301"/>
    </location>
</feature>
<feature type="transmembrane region" description="Helical" evidence="1">
    <location>
        <begin position="81"/>
        <end position="100"/>
    </location>
</feature>
<feature type="transmembrane region" description="Helical" evidence="1">
    <location>
        <begin position="120"/>
        <end position="137"/>
    </location>
</feature>
<protein>
    <submittedName>
        <fullName evidence="2">HPP family protein</fullName>
    </submittedName>
</protein>
<evidence type="ECO:0000313" key="2">
    <source>
        <dbReference type="EMBL" id="RZT00566.1"/>
    </source>
</evidence>
<gene>
    <name evidence="2" type="ORF">EV209_1889</name>
</gene>
<dbReference type="AlphaFoldDB" id="A0A4Q7PJD6"/>
<keyword evidence="1" id="KW-0472">Membrane</keyword>
<organism evidence="2 3">
    <name type="scientific">Cuneatibacter caecimuris</name>
    <dbReference type="NCBI Taxonomy" id="1796618"/>
    <lineage>
        <taxon>Bacteria</taxon>
        <taxon>Bacillati</taxon>
        <taxon>Bacillota</taxon>
        <taxon>Clostridia</taxon>
        <taxon>Lachnospirales</taxon>
        <taxon>Lachnospiraceae</taxon>
        <taxon>Cuneatibacter</taxon>
    </lineage>
</organism>
<dbReference type="OrthoDB" id="3193075at2"/>
<dbReference type="Proteomes" id="UP000292927">
    <property type="component" value="Unassembled WGS sequence"/>
</dbReference>
<keyword evidence="1" id="KW-1133">Transmembrane helix</keyword>
<feature type="transmembrane region" description="Helical" evidence="1">
    <location>
        <begin position="211"/>
        <end position="231"/>
    </location>
</feature>
<sequence length="317" mass="34153">MKEKYRRYAFFLTILLVCAMTGAAELLQEKEIIFPEITALAVGAWAAPKQLWKTDRLRIWASITLFAVMGVLIVRCIPLPIYAQMILAFAVSSCGLLWSGTNFAPMISAMVLPVLMQTDTWIYPVSASALAAVIVLVQKRMEKIGWRSEGEFMPARLEKSDWIMLVRRVLTVAVLAAPALWLDMKFAAAPPLLVAFTSMTEPGTALRKKPAAAVMVVTACAAAGILCRYGLTGLLGLPLTVSAAAATVVMLAVMSGTGIYLPPAGAITILAMLIPADQMLFYPLQIAAGFAALVVCALVIAPEREEKYIEDAGEEGI</sequence>
<feature type="transmembrane region" description="Helical" evidence="1">
    <location>
        <begin position="162"/>
        <end position="182"/>
    </location>
</feature>
<dbReference type="EMBL" id="SGXF01000003">
    <property type="protein sequence ID" value="RZT00566.1"/>
    <property type="molecule type" value="Genomic_DNA"/>
</dbReference>